<proteinExistence type="predicted"/>
<evidence type="ECO:0000313" key="1">
    <source>
        <dbReference type="EMBL" id="KAI0056809.1"/>
    </source>
</evidence>
<keyword evidence="2" id="KW-1185">Reference proteome</keyword>
<gene>
    <name evidence="1" type="ORF">BV25DRAFT_1920729</name>
</gene>
<sequence length="57" mass="6429">MVGALKFQIEDQTAKADSSYEMPSMDMDLLDAVIADIMKRNNGDHAHETLRFEKGDK</sequence>
<dbReference type="EMBL" id="MU277258">
    <property type="protein sequence ID" value="KAI0056809.1"/>
    <property type="molecule type" value="Genomic_DNA"/>
</dbReference>
<comment type="caution">
    <text evidence="1">The sequence shown here is derived from an EMBL/GenBank/DDBJ whole genome shotgun (WGS) entry which is preliminary data.</text>
</comment>
<name>A0ACB8SJU9_9AGAM</name>
<organism evidence="1 2">
    <name type="scientific">Artomyces pyxidatus</name>
    <dbReference type="NCBI Taxonomy" id="48021"/>
    <lineage>
        <taxon>Eukaryota</taxon>
        <taxon>Fungi</taxon>
        <taxon>Dikarya</taxon>
        <taxon>Basidiomycota</taxon>
        <taxon>Agaricomycotina</taxon>
        <taxon>Agaricomycetes</taxon>
        <taxon>Russulales</taxon>
        <taxon>Auriscalpiaceae</taxon>
        <taxon>Artomyces</taxon>
    </lineage>
</organism>
<evidence type="ECO:0000313" key="2">
    <source>
        <dbReference type="Proteomes" id="UP000814140"/>
    </source>
</evidence>
<reference evidence="1" key="1">
    <citation type="submission" date="2021-03" db="EMBL/GenBank/DDBJ databases">
        <authorList>
            <consortium name="DOE Joint Genome Institute"/>
            <person name="Ahrendt S."/>
            <person name="Looney B.P."/>
            <person name="Miyauchi S."/>
            <person name="Morin E."/>
            <person name="Drula E."/>
            <person name="Courty P.E."/>
            <person name="Chicoki N."/>
            <person name="Fauchery L."/>
            <person name="Kohler A."/>
            <person name="Kuo A."/>
            <person name="Labutti K."/>
            <person name="Pangilinan J."/>
            <person name="Lipzen A."/>
            <person name="Riley R."/>
            <person name="Andreopoulos W."/>
            <person name="He G."/>
            <person name="Johnson J."/>
            <person name="Barry K.W."/>
            <person name="Grigoriev I.V."/>
            <person name="Nagy L."/>
            <person name="Hibbett D."/>
            <person name="Henrissat B."/>
            <person name="Matheny P.B."/>
            <person name="Labbe J."/>
            <person name="Martin F."/>
        </authorList>
    </citation>
    <scope>NUCLEOTIDE SEQUENCE</scope>
    <source>
        <strain evidence="1">HHB10654</strain>
    </source>
</reference>
<protein>
    <submittedName>
        <fullName evidence="1">Uncharacterized protein</fullName>
    </submittedName>
</protein>
<reference evidence="1" key="2">
    <citation type="journal article" date="2022" name="New Phytol.">
        <title>Evolutionary transition to the ectomycorrhizal habit in the genomes of a hyperdiverse lineage of mushroom-forming fungi.</title>
        <authorList>
            <person name="Looney B."/>
            <person name="Miyauchi S."/>
            <person name="Morin E."/>
            <person name="Drula E."/>
            <person name="Courty P.E."/>
            <person name="Kohler A."/>
            <person name="Kuo A."/>
            <person name="LaButti K."/>
            <person name="Pangilinan J."/>
            <person name="Lipzen A."/>
            <person name="Riley R."/>
            <person name="Andreopoulos W."/>
            <person name="He G."/>
            <person name="Johnson J."/>
            <person name="Nolan M."/>
            <person name="Tritt A."/>
            <person name="Barry K.W."/>
            <person name="Grigoriev I.V."/>
            <person name="Nagy L.G."/>
            <person name="Hibbett D."/>
            <person name="Henrissat B."/>
            <person name="Matheny P.B."/>
            <person name="Labbe J."/>
            <person name="Martin F.M."/>
        </authorList>
    </citation>
    <scope>NUCLEOTIDE SEQUENCE</scope>
    <source>
        <strain evidence="1">HHB10654</strain>
    </source>
</reference>
<accession>A0ACB8SJU9</accession>
<feature type="non-terminal residue" evidence="1">
    <location>
        <position position="57"/>
    </location>
</feature>
<dbReference type="Proteomes" id="UP000814140">
    <property type="component" value="Unassembled WGS sequence"/>
</dbReference>